<dbReference type="AlphaFoldDB" id="A0A081P3U5"/>
<dbReference type="OrthoDB" id="2184229at2"/>
<dbReference type="InterPro" id="IPR029068">
    <property type="entry name" value="Glyas_Bleomycin-R_OHBP_Dase"/>
</dbReference>
<proteinExistence type="predicted"/>
<feature type="domain" description="VOC" evidence="1">
    <location>
        <begin position="7"/>
        <end position="114"/>
    </location>
</feature>
<evidence type="ECO:0000259" key="1">
    <source>
        <dbReference type="PROSITE" id="PS51819"/>
    </source>
</evidence>
<sequence>MSELFSRVDTVFLIAEEFDRSIEWYGEKLGLTPGYRSRGAATFHAGSGSPLTLIDAAVLEEEHPIFNFYTPDINAAHKHLTEHGADPGPIRHYGDMATFDFRDIDGRLLNVCHY</sequence>
<dbReference type="Pfam" id="PF00903">
    <property type="entry name" value="Glyoxalase"/>
    <property type="match status" value="1"/>
</dbReference>
<gene>
    <name evidence="2" type="ORF">ET33_01095</name>
</gene>
<dbReference type="SUPFAM" id="SSF54593">
    <property type="entry name" value="Glyoxalase/Bleomycin resistance protein/Dihydroxybiphenyl dioxygenase"/>
    <property type="match status" value="1"/>
</dbReference>
<organism evidence="2 3">
    <name type="scientific">Paenibacillus tyrfis</name>
    <dbReference type="NCBI Taxonomy" id="1501230"/>
    <lineage>
        <taxon>Bacteria</taxon>
        <taxon>Bacillati</taxon>
        <taxon>Bacillota</taxon>
        <taxon>Bacilli</taxon>
        <taxon>Bacillales</taxon>
        <taxon>Paenibacillaceae</taxon>
        <taxon>Paenibacillus</taxon>
    </lineage>
</organism>
<dbReference type="Proteomes" id="UP000028123">
    <property type="component" value="Unassembled WGS sequence"/>
</dbReference>
<dbReference type="EMBL" id="JNVM01000010">
    <property type="protein sequence ID" value="KEQ25368.1"/>
    <property type="molecule type" value="Genomic_DNA"/>
</dbReference>
<protein>
    <recommendedName>
        <fullName evidence="1">VOC domain-containing protein</fullName>
    </recommendedName>
</protein>
<evidence type="ECO:0000313" key="3">
    <source>
        <dbReference type="Proteomes" id="UP000028123"/>
    </source>
</evidence>
<dbReference type="PROSITE" id="PS51819">
    <property type="entry name" value="VOC"/>
    <property type="match status" value="1"/>
</dbReference>
<accession>A0A081P3U5</accession>
<name>A0A081P3U5_9BACL</name>
<keyword evidence="3" id="KW-1185">Reference proteome</keyword>
<dbReference type="RefSeq" id="WP_036681339.1">
    <property type="nucleotide sequence ID" value="NZ_JNVM01000010.1"/>
</dbReference>
<dbReference type="InterPro" id="IPR037523">
    <property type="entry name" value="VOC_core"/>
</dbReference>
<dbReference type="CDD" id="cd06587">
    <property type="entry name" value="VOC"/>
    <property type="match status" value="1"/>
</dbReference>
<dbReference type="eggNOG" id="COG0346">
    <property type="taxonomic scope" value="Bacteria"/>
</dbReference>
<reference evidence="2 3" key="1">
    <citation type="submission" date="2014-06" db="EMBL/GenBank/DDBJ databases">
        <title>Draft genome sequence of Paenibacillus sp. MSt1.</title>
        <authorList>
            <person name="Aw Y.K."/>
            <person name="Ong K.S."/>
            <person name="Gan H.M."/>
            <person name="Lee S.M."/>
        </authorList>
    </citation>
    <scope>NUCLEOTIDE SEQUENCE [LARGE SCALE GENOMIC DNA]</scope>
    <source>
        <strain evidence="2 3">MSt1</strain>
    </source>
</reference>
<dbReference type="InterPro" id="IPR004360">
    <property type="entry name" value="Glyas_Fos-R_dOase_dom"/>
</dbReference>
<evidence type="ECO:0000313" key="2">
    <source>
        <dbReference type="EMBL" id="KEQ25368.1"/>
    </source>
</evidence>
<comment type="caution">
    <text evidence="2">The sequence shown here is derived from an EMBL/GenBank/DDBJ whole genome shotgun (WGS) entry which is preliminary data.</text>
</comment>
<dbReference type="Gene3D" id="3.10.180.10">
    <property type="entry name" value="2,3-Dihydroxybiphenyl 1,2-Dioxygenase, domain 1"/>
    <property type="match status" value="1"/>
</dbReference>